<dbReference type="PANTHER" id="PTHR30041:SF7">
    <property type="entry name" value="GLOBAL TRANSCRIPTIONAL REGULATOR SPX"/>
    <property type="match status" value="1"/>
</dbReference>
<dbReference type="Proteomes" id="UP000512167">
    <property type="component" value="Chromosome"/>
</dbReference>
<comment type="similarity">
    <text evidence="1">Belongs to the ArsC family.</text>
</comment>
<accession>A0A7L6N2J9</accession>
<proteinExistence type="inferred from homology"/>
<name>A0A7L6N2J9_9MOLU</name>
<reference evidence="2 3" key="1">
    <citation type="submission" date="2020-04" db="EMBL/GenBank/DDBJ databases">
        <authorList>
            <person name="Zheng R.K."/>
            <person name="Sun C.M."/>
        </authorList>
    </citation>
    <scope>NUCLEOTIDE SEQUENCE [LARGE SCALE GENOMIC DNA]</scope>
    <source>
        <strain evidence="3">zrk29</strain>
    </source>
</reference>
<dbReference type="RefSeq" id="WP_312031916.1">
    <property type="nucleotide sequence ID" value="NZ_CP051151.1"/>
</dbReference>
<dbReference type="EMBL" id="CP051151">
    <property type="protein sequence ID" value="QLY39447.1"/>
    <property type="molecule type" value="Genomic_DNA"/>
</dbReference>
<dbReference type="PANTHER" id="PTHR30041">
    <property type="entry name" value="ARSENATE REDUCTASE"/>
    <property type="match status" value="1"/>
</dbReference>
<dbReference type="Gene3D" id="3.40.30.10">
    <property type="entry name" value="Glutaredoxin"/>
    <property type="match status" value="1"/>
</dbReference>
<evidence type="ECO:0000256" key="1">
    <source>
        <dbReference type="PROSITE-ProRule" id="PRU01282"/>
    </source>
</evidence>
<dbReference type="SUPFAM" id="SSF52833">
    <property type="entry name" value="Thioredoxin-like"/>
    <property type="match status" value="1"/>
</dbReference>
<dbReference type="NCBIfam" id="NF002459">
    <property type="entry name" value="PRK01655.1"/>
    <property type="match status" value="1"/>
</dbReference>
<dbReference type="InterPro" id="IPR006504">
    <property type="entry name" value="Tscrpt_reg_Spx/MgsR"/>
</dbReference>
<dbReference type="AlphaFoldDB" id="A0A7L6N2J9"/>
<dbReference type="NCBIfam" id="TIGR01617">
    <property type="entry name" value="arsC_related"/>
    <property type="match status" value="1"/>
</dbReference>
<dbReference type="InterPro" id="IPR036249">
    <property type="entry name" value="Thioredoxin-like_sf"/>
</dbReference>
<dbReference type="Pfam" id="PF03960">
    <property type="entry name" value="ArsC"/>
    <property type="match status" value="1"/>
</dbReference>
<evidence type="ECO:0000313" key="2">
    <source>
        <dbReference type="EMBL" id="QLY39447.1"/>
    </source>
</evidence>
<dbReference type="CDD" id="cd03032">
    <property type="entry name" value="ArsC_Spx"/>
    <property type="match status" value="1"/>
</dbReference>
<organism evidence="2 3">
    <name type="scientific">Hujiaoplasma nucleasis</name>
    <dbReference type="NCBI Taxonomy" id="2725268"/>
    <lineage>
        <taxon>Bacteria</taxon>
        <taxon>Bacillati</taxon>
        <taxon>Mycoplasmatota</taxon>
        <taxon>Mollicutes</taxon>
        <taxon>Candidatus Izemoplasmatales</taxon>
        <taxon>Hujiaoplasmataceae</taxon>
        <taxon>Hujiaoplasma</taxon>
    </lineage>
</organism>
<dbReference type="InterPro" id="IPR006660">
    <property type="entry name" value="Arsenate_reductase-like"/>
</dbReference>
<keyword evidence="3" id="KW-1185">Reference proteome</keyword>
<evidence type="ECO:0000313" key="3">
    <source>
        <dbReference type="Proteomes" id="UP000512167"/>
    </source>
</evidence>
<protein>
    <submittedName>
        <fullName evidence="2">Transcriptional regulator Spx</fullName>
    </submittedName>
</protein>
<sequence>MITLYTSSSCSSCRKAKKWLDNNKIPYKEKNIIGIKLTRNDIINMLKYSENGFEDIISTRSKVFKESDIEPDNMKFSELANFIIDNPTILKRPIIINDQIMQTGYNKDEIRAFIPSELRNFSVCTEDCPECEYKDCVDKALARARDNNES</sequence>
<gene>
    <name evidence="2" type="ORF">HF295_00660</name>
</gene>
<dbReference type="KEGG" id="tbk:HF295_00660"/>
<dbReference type="PROSITE" id="PS51353">
    <property type="entry name" value="ARSC"/>
    <property type="match status" value="1"/>
</dbReference>